<evidence type="ECO:0000313" key="4">
    <source>
        <dbReference type="Proteomes" id="UP000317371"/>
    </source>
</evidence>
<dbReference type="InterPro" id="IPR002591">
    <property type="entry name" value="Phosphodiest/P_Trfase"/>
</dbReference>
<dbReference type="Pfam" id="PF10066">
    <property type="entry name" value="DUF2304"/>
    <property type="match status" value="1"/>
</dbReference>
<gene>
    <name evidence="3" type="ORF">FKZ61_08255</name>
</gene>
<proteinExistence type="predicted"/>
<feature type="transmembrane region" description="Helical" evidence="2">
    <location>
        <begin position="71"/>
        <end position="91"/>
    </location>
</feature>
<evidence type="ECO:0000313" key="3">
    <source>
        <dbReference type="EMBL" id="TQE96470.1"/>
    </source>
</evidence>
<dbReference type="SUPFAM" id="SSF53649">
    <property type="entry name" value="Alkaline phosphatase-like"/>
    <property type="match status" value="2"/>
</dbReference>
<dbReference type="EMBL" id="VIGC01000008">
    <property type="protein sequence ID" value="TQE96470.1"/>
    <property type="molecule type" value="Genomic_DNA"/>
</dbReference>
<dbReference type="RefSeq" id="WP_141609615.1">
    <property type="nucleotide sequence ID" value="NZ_VIGC02000008.1"/>
</dbReference>
<reference evidence="3 4" key="1">
    <citation type="submission" date="2019-06" db="EMBL/GenBank/DDBJ databases">
        <title>Genome sequence of Litorilinea aerophila BAA-2444.</title>
        <authorList>
            <person name="Maclea K.S."/>
            <person name="Maurais E.G."/>
            <person name="Iannazzi L.C."/>
        </authorList>
    </citation>
    <scope>NUCLEOTIDE SEQUENCE [LARGE SCALE GENOMIC DNA]</scope>
    <source>
        <strain evidence="3 4">ATCC BAA-2444</strain>
    </source>
</reference>
<keyword evidence="4" id="KW-1185">Reference proteome</keyword>
<dbReference type="OrthoDB" id="9779418at2"/>
<feature type="compositionally biased region" description="Pro residues" evidence="1">
    <location>
        <begin position="152"/>
        <end position="166"/>
    </location>
</feature>
<dbReference type="InParanoid" id="A0A540VI94"/>
<dbReference type="Gene3D" id="3.40.720.10">
    <property type="entry name" value="Alkaline Phosphatase, subunit A"/>
    <property type="match status" value="2"/>
</dbReference>
<keyword evidence="2" id="KW-1133">Transmembrane helix</keyword>
<name>A0A540VI94_9CHLR</name>
<keyword evidence="2" id="KW-0472">Membrane</keyword>
<dbReference type="GO" id="GO:0016787">
    <property type="term" value="F:hydrolase activity"/>
    <property type="evidence" value="ECO:0007669"/>
    <property type="project" value="UniProtKB-ARBA"/>
</dbReference>
<dbReference type="InterPro" id="IPR017850">
    <property type="entry name" value="Alkaline_phosphatase_core_sf"/>
</dbReference>
<feature type="region of interest" description="Disordered" evidence="1">
    <location>
        <begin position="119"/>
        <end position="166"/>
    </location>
</feature>
<keyword evidence="2" id="KW-0812">Transmembrane</keyword>
<dbReference type="InterPro" id="IPR019277">
    <property type="entry name" value="DUF2304"/>
</dbReference>
<feature type="transmembrane region" description="Helical" evidence="2">
    <location>
        <begin position="38"/>
        <end position="65"/>
    </location>
</feature>
<feature type="region of interest" description="Disordered" evidence="1">
    <location>
        <begin position="683"/>
        <end position="713"/>
    </location>
</feature>
<dbReference type="PANTHER" id="PTHR10151">
    <property type="entry name" value="ECTONUCLEOTIDE PYROPHOSPHATASE/PHOSPHODIESTERASE"/>
    <property type="match status" value="1"/>
</dbReference>
<feature type="transmembrane region" description="Helical" evidence="2">
    <location>
        <begin position="6"/>
        <end position="26"/>
    </location>
</feature>
<sequence length="727" mass="81129">MRIPIEQQIIAVSFSLILLLVTIQLIRKHKLREEYALVWLAASGTIFVLTVFDRLVGVLAALFAVSYAPTLILVFGVLFCLVILLSQSVAISQQADRIRDLAQSHSLLEWRLRQLEAQGRADPAASTRPQPNTPPDPAQGEPMPHPADIANTPPPAPAPAPLAPHRPTPARRVVVIGLDGATFDLIKPWAEAGDLPTLARLMREGAHGTLHSTIPPMTGPAWTTFATGVNPGKHRLYDWIAREADSYRFLPVTALDCTAPTLYTLLSQAGRRVCALNIPMTYPPTPVNGVMVSGMPAPSTRVRFTYPEGLYQEILEAVGDYILYPDPGQAYSDSGVDAFLERLYRTTDLRVRTFNYLRSREAWDFAMVVFNGTDTASHALWKFMDPTHPLHDPARARKYGSAIHDYYQYLDAHLATLVDTLDDDTTLIVMSDHGFGPFHKFIHVNNWLLQEGFMQVRRGLRTRAKYALFRQGLTPMNVYDTLMRLGLGALKREVVRGQGQGLLKTLFLSFEDVDWRRTQAYSLGNVGQIYLNVVGREPQGCVRPGAEYEQVRQQIMERLLTLQDPATGETVVEAVYRREDLYHGEQLKHAPDIVFLPRRLEYFGFGEYEFGSHRIIEPMRRGISGTHRLNGIFLAYGAAVRPGVTVEGAHLVDLAPTILHLMGEPIPDHMDGRVLAEALQDPAQARTDAPRPQQPHWQPTDGGEGDGLSDEDRQILAERLRSLGYVG</sequence>
<dbReference type="PANTHER" id="PTHR10151:SF120">
    <property type="entry name" value="BIS(5'-ADENOSYL)-TRIPHOSPHATASE"/>
    <property type="match status" value="1"/>
</dbReference>
<protein>
    <submittedName>
        <fullName evidence="3">DUF2304 family protein</fullName>
    </submittedName>
</protein>
<evidence type="ECO:0000256" key="1">
    <source>
        <dbReference type="SAM" id="MobiDB-lite"/>
    </source>
</evidence>
<evidence type="ECO:0000256" key="2">
    <source>
        <dbReference type="SAM" id="Phobius"/>
    </source>
</evidence>
<comment type="caution">
    <text evidence="3">The sequence shown here is derived from an EMBL/GenBank/DDBJ whole genome shotgun (WGS) entry which is preliminary data.</text>
</comment>
<dbReference type="AlphaFoldDB" id="A0A540VI94"/>
<accession>A0A540VI94</accession>
<organism evidence="3 4">
    <name type="scientific">Litorilinea aerophila</name>
    <dbReference type="NCBI Taxonomy" id="1204385"/>
    <lineage>
        <taxon>Bacteria</taxon>
        <taxon>Bacillati</taxon>
        <taxon>Chloroflexota</taxon>
        <taxon>Caldilineae</taxon>
        <taxon>Caldilineales</taxon>
        <taxon>Caldilineaceae</taxon>
        <taxon>Litorilinea</taxon>
    </lineage>
</organism>
<dbReference type="Pfam" id="PF01663">
    <property type="entry name" value="Phosphodiest"/>
    <property type="match status" value="1"/>
</dbReference>
<dbReference type="Proteomes" id="UP000317371">
    <property type="component" value="Unassembled WGS sequence"/>
</dbReference>